<gene>
    <name evidence="7" type="ORF">SAMN05444167_1586</name>
</gene>
<name>A0A1G7IV72_9BACT</name>
<dbReference type="RefSeq" id="WP_083344654.1">
    <property type="nucleotide sequence ID" value="NZ_LT629690.1"/>
</dbReference>
<dbReference type="OrthoDB" id="9774900at2"/>
<dbReference type="AlphaFoldDB" id="A0A1G7IV72"/>
<evidence type="ECO:0000256" key="2">
    <source>
        <dbReference type="ARBA" id="ARBA00022692"/>
    </source>
</evidence>
<keyword evidence="2 6" id="KW-0812">Transmembrane</keyword>
<keyword evidence="3 6" id="KW-1133">Transmembrane helix</keyword>
<feature type="region of interest" description="Disordered" evidence="5">
    <location>
        <begin position="1"/>
        <end position="22"/>
    </location>
</feature>
<dbReference type="PANTHER" id="PTHR30168">
    <property type="entry name" value="PUTATIVE MEMBRANE PROTEIN YPFJ"/>
    <property type="match status" value="1"/>
</dbReference>
<evidence type="ECO:0000313" key="8">
    <source>
        <dbReference type="Proteomes" id="UP000182427"/>
    </source>
</evidence>
<feature type="transmembrane region" description="Helical" evidence="6">
    <location>
        <begin position="25"/>
        <end position="46"/>
    </location>
</feature>
<evidence type="ECO:0000313" key="7">
    <source>
        <dbReference type="EMBL" id="SDF16581.1"/>
    </source>
</evidence>
<evidence type="ECO:0000256" key="3">
    <source>
        <dbReference type="ARBA" id="ARBA00022989"/>
    </source>
</evidence>
<keyword evidence="8" id="KW-1185">Reference proteome</keyword>
<evidence type="ECO:0008006" key="9">
    <source>
        <dbReference type="Google" id="ProtNLM"/>
    </source>
</evidence>
<evidence type="ECO:0000256" key="4">
    <source>
        <dbReference type="ARBA" id="ARBA00023136"/>
    </source>
</evidence>
<dbReference type="EMBL" id="LT629690">
    <property type="protein sequence ID" value="SDF16581.1"/>
    <property type="molecule type" value="Genomic_DNA"/>
</dbReference>
<evidence type="ECO:0000256" key="6">
    <source>
        <dbReference type="SAM" id="Phobius"/>
    </source>
</evidence>
<keyword evidence="4 6" id="KW-0472">Membrane</keyword>
<dbReference type="Pfam" id="PF04228">
    <property type="entry name" value="Zn_peptidase"/>
    <property type="match status" value="1"/>
</dbReference>
<dbReference type="Proteomes" id="UP000182427">
    <property type="component" value="Chromosome I"/>
</dbReference>
<sequence length="310" mass="33017">MEWTPGGTSSDIEDRRGDSGGGGGFNLGGGGLGLGGFILVVIIGLISGRGFIGSLLGGLGAAAGGGGGQQVRHSEPGQPVQESAAEHHDVQLVSFVLDDAQKTWTAILPEQTGRNYRHAKLVLFRNRTQSGCGNAQSATGPFYCPEDERVYIDLGFWDELKQLGGNTGEFAQAYVITHEIGHHVQNILGTEQKAQQAMRNPATRSKTSVELELQADCYAGIWAHTTQQRMVNGKPILEPGDIDQAMQNAAAVGDDHIQKMQRGTVSPESFTHGTSAERQGWFKRGFETGQVKACNTFDVGADGYQSSTAN</sequence>
<dbReference type="InterPro" id="IPR007343">
    <property type="entry name" value="Uncharacterised_pept_Zn_put"/>
</dbReference>
<organism evidence="7 8">
    <name type="scientific">Terriglobus roseus</name>
    <dbReference type="NCBI Taxonomy" id="392734"/>
    <lineage>
        <taxon>Bacteria</taxon>
        <taxon>Pseudomonadati</taxon>
        <taxon>Acidobacteriota</taxon>
        <taxon>Terriglobia</taxon>
        <taxon>Terriglobales</taxon>
        <taxon>Acidobacteriaceae</taxon>
        <taxon>Terriglobus</taxon>
    </lineage>
</organism>
<comment type="subcellular location">
    <subcellularLocation>
        <location evidence="1">Membrane</location>
        <topology evidence="1">Single-pass membrane protein</topology>
    </subcellularLocation>
</comment>
<proteinExistence type="predicted"/>
<dbReference type="GO" id="GO:0016020">
    <property type="term" value="C:membrane"/>
    <property type="evidence" value="ECO:0007669"/>
    <property type="project" value="UniProtKB-SubCell"/>
</dbReference>
<evidence type="ECO:0000256" key="1">
    <source>
        <dbReference type="ARBA" id="ARBA00004167"/>
    </source>
</evidence>
<reference evidence="7 8" key="1">
    <citation type="submission" date="2016-10" db="EMBL/GenBank/DDBJ databases">
        <authorList>
            <person name="de Groot N.N."/>
        </authorList>
    </citation>
    <scope>NUCLEOTIDE SEQUENCE [LARGE SCALE GENOMIC DNA]</scope>
    <source>
        <strain evidence="7 8">GAS232</strain>
    </source>
</reference>
<evidence type="ECO:0000256" key="5">
    <source>
        <dbReference type="SAM" id="MobiDB-lite"/>
    </source>
</evidence>
<accession>A0A1G7IV72</accession>
<feature type="compositionally biased region" description="Polar residues" evidence="5">
    <location>
        <begin position="1"/>
        <end position="10"/>
    </location>
</feature>
<dbReference type="PANTHER" id="PTHR30168:SF0">
    <property type="entry name" value="INNER MEMBRANE PROTEIN"/>
    <property type="match status" value="1"/>
</dbReference>
<protein>
    <recommendedName>
        <fullName evidence="9">Metalloprotease</fullName>
    </recommendedName>
</protein>